<dbReference type="InterPro" id="IPR053052">
    <property type="entry name" value="Imprinting_Balance_Reg"/>
</dbReference>
<feature type="region of interest" description="Disordered" evidence="1">
    <location>
        <begin position="323"/>
        <end position="362"/>
    </location>
</feature>
<dbReference type="InterPro" id="IPR001623">
    <property type="entry name" value="DnaJ_domain"/>
</dbReference>
<dbReference type="Gene3D" id="1.10.287.110">
    <property type="entry name" value="DnaJ domain"/>
    <property type="match status" value="1"/>
</dbReference>
<dbReference type="PANTHER" id="PTHR45496:SF1">
    <property type="entry name" value="CHAPERONE DNAJ-DOMAIN SUPERFAMILY PROTEIN"/>
    <property type="match status" value="1"/>
</dbReference>
<dbReference type="PANTHER" id="PTHR45496">
    <property type="entry name" value="CHAPERONE DNAJ-DOMAIN SUPERFAMILY PROTEIN"/>
    <property type="match status" value="1"/>
</dbReference>
<feature type="compositionally biased region" description="Gly residues" evidence="1">
    <location>
        <begin position="181"/>
        <end position="192"/>
    </location>
</feature>
<evidence type="ECO:0000313" key="3">
    <source>
        <dbReference type="EMBL" id="KAL2471408.1"/>
    </source>
</evidence>
<gene>
    <name evidence="3" type="ORF">Adt_39544</name>
</gene>
<dbReference type="CDD" id="cd06257">
    <property type="entry name" value="DnaJ"/>
    <property type="match status" value="1"/>
</dbReference>
<evidence type="ECO:0000313" key="4">
    <source>
        <dbReference type="Proteomes" id="UP001604336"/>
    </source>
</evidence>
<proteinExistence type="predicted"/>
<dbReference type="PRINTS" id="PR00625">
    <property type="entry name" value="JDOMAIN"/>
</dbReference>
<evidence type="ECO:0000256" key="1">
    <source>
        <dbReference type="SAM" id="MobiDB-lite"/>
    </source>
</evidence>
<reference evidence="4" key="1">
    <citation type="submission" date="2024-07" db="EMBL/GenBank/DDBJ databases">
        <title>Two chromosome-level genome assemblies of Korean endemic species Abeliophyllum distichum and Forsythia ovata (Oleaceae).</title>
        <authorList>
            <person name="Jang H."/>
        </authorList>
    </citation>
    <scope>NUCLEOTIDE SEQUENCE [LARGE SCALE GENOMIC DNA]</scope>
</reference>
<dbReference type="InterPro" id="IPR036869">
    <property type="entry name" value="J_dom_sf"/>
</dbReference>
<organism evidence="3 4">
    <name type="scientific">Abeliophyllum distichum</name>
    <dbReference type="NCBI Taxonomy" id="126358"/>
    <lineage>
        <taxon>Eukaryota</taxon>
        <taxon>Viridiplantae</taxon>
        <taxon>Streptophyta</taxon>
        <taxon>Embryophyta</taxon>
        <taxon>Tracheophyta</taxon>
        <taxon>Spermatophyta</taxon>
        <taxon>Magnoliopsida</taxon>
        <taxon>eudicotyledons</taxon>
        <taxon>Gunneridae</taxon>
        <taxon>Pentapetalae</taxon>
        <taxon>asterids</taxon>
        <taxon>lamiids</taxon>
        <taxon>Lamiales</taxon>
        <taxon>Oleaceae</taxon>
        <taxon>Forsythieae</taxon>
        <taxon>Abeliophyllum</taxon>
    </lineage>
</organism>
<dbReference type="Pfam" id="PF00226">
    <property type="entry name" value="DnaJ"/>
    <property type="match status" value="1"/>
</dbReference>
<dbReference type="Proteomes" id="UP001604336">
    <property type="component" value="Unassembled WGS sequence"/>
</dbReference>
<feature type="domain" description="J" evidence="2">
    <location>
        <begin position="70"/>
        <end position="135"/>
    </location>
</feature>
<dbReference type="EMBL" id="JBFOLK010000012">
    <property type="protein sequence ID" value="KAL2471408.1"/>
    <property type="molecule type" value="Genomic_DNA"/>
</dbReference>
<feature type="region of interest" description="Disordered" evidence="1">
    <location>
        <begin position="179"/>
        <end position="213"/>
    </location>
</feature>
<dbReference type="SUPFAM" id="SSF46565">
    <property type="entry name" value="Chaperone J-domain"/>
    <property type="match status" value="1"/>
</dbReference>
<evidence type="ECO:0000259" key="2">
    <source>
        <dbReference type="PROSITE" id="PS50076"/>
    </source>
</evidence>
<feature type="compositionally biased region" description="Polar residues" evidence="1">
    <location>
        <begin position="194"/>
        <end position="210"/>
    </location>
</feature>
<feature type="compositionally biased region" description="Basic residues" evidence="1">
    <location>
        <begin position="352"/>
        <end position="362"/>
    </location>
</feature>
<keyword evidence="4" id="KW-1185">Reference proteome</keyword>
<dbReference type="SMART" id="SM00271">
    <property type="entry name" value="DnaJ"/>
    <property type="match status" value="1"/>
</dbReference>
<protein>
    <submittedName>
        <fullName evidence="3">Chaperone DnaJ-domain superfamily protein</fullName>
    </submittedName>
</protein>
<dbReference type="PROSITE" id="PS50076">
    <property type="entry name" value="DNAJ_2"/>
    <property type="match status" value="1"/>
</dbReference>
<accession>A0ABD1Q5D2</accession>
<sequence length="362" mass="39503">MEHHTTTSRAEAERLLGIAEKLLRNKDFSASKDFAILAQETEPLLEGPDQILAVADVLLAADKRVSNHHDWYSILQVPQRTDDVELIKKQYRRLALLLHPDKNRFAFSESAFGLVADAWAVLSDPGKKPLYDNEFSLFTKVDLVAMKKQATQRPQGQQFHQQKKPDEGIFHQKLSVRRSAAGGGGGGSGSGPGTRSNNKKGMNNSNTDNSGGLGSDGTGTYWTACPYCYNLYEYPRVYDGCCFRCQNCKRAFTGTEILSMPPMVPGKEAYYCCWGFFPMGFVMGNSEGRKSRGGNGFPNWMPPMFGSGGVQVDGGAPVDNGAAVPNMGGSVPLPPKRNTNVTRTAPVASTGAKKRGRPRKNV</sequence>
<comment type="caution">
    <text evidence="3">The sequence shown here is derived from an EMBL/GenBank/DDBJ whole genome shotgun (WGS) entry which is preliminary data.</text>
</comment>
<dbReference type="AlphaFoldDB" id="A0ABD1Q5D2"/>
<name>A0ABD1Q5D2_9LAMI</name>